<dbReference type="EC" id="3.1.-.-" evidence="5"/>
<evidence type="ECO:0000313" key="7">
    <source>
        <dbReference type="EMBL" id="QPD05363.1"/>
    </source>
</evidence>
<evidence type="ECO:0000256" key="1">
    <source>
        <dbReference type="ARBA" id="ARBA00022649"/>
    </source>
</evidence>
<keyword evidence="2 5" id="KW-0540">Nuclease</keyword>
<keyword evidence="4 5" id="KW-0378">Hydrolase</keyword>
<dbReference type="GO" id="GO:0090729">
    <property type="term" value="F:toxin activity"/>
    <property type="evidence" value="ECO:0007669"/>
    <property type="project" value="UniProtKB-KW"/>
</dbReference>
<dbReference type="GO" id="GO:0016788">
    <property type="term" value="F:hydrolase activity, acting on ester bonds"/>
    <property type="evidence" value="ECO:0007669"/>
    <property type="project" value="InterPro"/>
</dbReference>
<dbReference type="InterPro" id="IPR022907">
    <property type="entry name" value="VapC_family"/>
</dbReference>
<keyword evidence="1 5" id="KW-1277">Toxin-antitoxin system</keyword>
<reference evidence="7 8" key="1">
    <citation type="journal article" date="2020" name="ISME J.">
        <title>Enrichment and physiological characterization of a novel comammox Nitrospira indicates ammonium inhibition of complete nitrification.</title>
        <authorList>
            <person name="Sakoula D."/>
            <person name="Koch H."/>
            <person name="Frank J."/>
            <person name="Jetten M.S.M."/>
            <person name="van Kessel M.A.H.J."/>
            <person name="Lucker S."/>
        </authorList>
    </citation>
    <scope>NUCLEOTIDE SEQUENCE [LARGE SCALE GENOMIC DNA]</scope>
    <source>
        <strain evidence="7">Comreactor17</strain>
    </source>
</reference>
<keyword evidence="5" id="KW-0800">Toxin</keyword>
<evidence type="ECO:0000256" key="4">
    <source>
        <dbReference type="ARBA" id="ARBA00022801"/>
    </source>
</evidence>
<comment type="similarity">
    <text evidence="5">Belongs to the PINc/VapC protein family.</text>
</comment>
<dbReference type="InterPro" id="IPR006226">
    <property type="entry name" value="Mtu_PIN"/>
</dbReference>
<dbReference type="AlphaFoldDB" id="A0A7S8FGG0"/>
<evidence type="ECO:0000256" key="3">
    <source>
        <dbReference type="ARBA" id="ARBA00022723"/>
    </source>
</evidence>
<sequence>MILPDVNVLVYAHRHDAARHADYKNWLERLFDSDRAFGICDLVLSGFLRVVTHPRVFGDPTPLPLAMQFVASLRNHPNAVTLAPGERHWDIFQRLCQEVNAKGNLIPDTYLAALAIEAGAEWITTDRDYARFKSLRWKHPLG</sequence>
<proteinExistence type="inferred from homology"/>
<dbReference type="SUPFAM" id="SSF88723">
    <property type="entry name" value="PIN domain-like"/>
    <property type="match status" value="1"/>
</dbReference>
<evidence type="ECO:0000313" key="8">
    <source>
        <dbReference type="Proteomes" id="UP000593737"/>
    </source>
</evidence>
<dbReference type="InterPro" id="IPR002716">
    <property type="entry name" value="PIN_dom"/>
</dbReference>
<accession>A0A7S8FGG0</accession>
<dbReference type="Proteomes" id="UP000593737">
    <property type="component" value="Chromosome"/>
</dbReference>
<keyword evidence="5" id="KW-0460">Magnesium</keyword>
<protein>
    <recommendedName>
        <fullName evidence="5">Ribonuclease VapC</fullName>
        <shortName evidence="5">RNase VapC</shortName>
        <ecNumber evidence="5">3.1.-.-</ecNumber>
    </recommendedName>
    <alternativeName>
        <fullName evidence="5">Toxin VapC</fullName>
    </alternativeName>
</protein>
<dbReference type="Gene3D" id="3.40.50.1010">
    <property type="entry name" value="5'-nuclease"/>
    <property type="match status" value="1"/>
</dbReference>
<evidence type="ECO:0000256" key="2">
    <source>
        <dbReference type="ARBA" id="ARBA00022722"/>
    </source>
</evidence>
<dbReference type="HAMAP" id="MF_00265">
    <property type="entry name" value="VapC_Nob1"/>
    <property type="match status" value="1"/>
</dbReference>
<feature type="binding site" evidence="5">
    <location>
        <position position="5"/>
    </location>
    <ligand>
        <name>Mg(2+)</name>
        <dbReference type="ChEBI" id="CHEBI:18420"/>
    </ligand>
</feature>
<name>A0A7S8FGG0_9BACT</name>
<dbReference type="Pfam" id="PF01850">
    <property type="entry name" value="PIN"/>
    <property type="match status" value="1"/>
</dbReference>
<dbReference type="GO" id="GO:0000287">
    <property type="term" value="F:magnesium ion binding"/>
    <property type="evidence" value="ECO:0007669"/>
    <property type="project" value="UniProtKB-UniRule"/>
</dbReference>
<gene>
    <name evidence="5" type="primary">vapC</name>
    <name evidence="7" type="ORF">Nkreftii_003137</name>
</gene>
<keyword evidence="3 5" id="KW-0479">Metal-binding</keyword>
<evidence type="ECO:0000259" key="6">
    <source>
        <dbReference type="Pfam" id="PF01850"/>
    </source>
</evidence>
<dbReference type="GO" id="GO:0045926">
    <property type="term" value="P:negative regulation of growth"/>
    <property type="evidence" value="ECO:0007669"/>
    <property type="project" value="UniProtKB-ARBA"/>
</dbReference>
<dbReference type="EMBL" id="CP047423">
    <property type="protein sequence ID" value="QPD05363.1"/>
    <property type="molecule type" value="Genomic_DNA"/>
</dbReference>
<dbReference type="InterPro" id="IPR029060">
    <property type="entry name" value="PIN-like_dom_sf"/>
</dbReference>
<dbReference type="KEGG" id="nkf:Nkreftii_003137"/>
<dbReference type="GO" id="GO:0004540">
    <property type="term" value="F:RNA nuclease activity"/>
    <property type="evidence" value="ECO:0007669"/>
    <property type="project" value="InterPro"/>
</dbReference>
<evidence type="ECO:0000256" key="5">
    <source>
        <dbReference type="HAMAP-Rule" id="MF_00265"/>
    </source>
</evidence>
<dbReference type="CDD" id="cd18678">
    <property type="entry name" value="PIN_MtVapC25_VapC33-like"/>
    <property type="match status" value="1"/>
</dbReference>
<dbReference type="NCBIfam" id="TIGR00028">
    <property type="entry name" value="Mtu_PIN_fam"/>
    <property type="match status" value="1"/>
</dbReference>
<comment type="function">
    <text evidence="5">Toxic component of a toxin-antitoxin (TA) system. An RNase.</text>
</comment>
<organism evidence="7 8">
    <name type="scientific">Candidatus Nitrospira kreftii</name>
    <dbReference type="NCBI Taxonomy" id="2652173"/>
    <lineage>
        <taxon>Bacteria</taxon>
        <taxon>Pseudomonadati</taxon>
        <taxon>Nitrospirota</taxon>
        <taxon>Nitrospiria</taxon>
        <taxon>Nitrospirales</taxon>
        <taxon>Nitrospiraceae</taxon>
        <taxon>Nitrospira</taxon>
    </lineage>
</organism>
<comment type="cofactor">
    <cofactor evidence="5">
        <name>Mg(2+)</name>
        <dbReference type="ChEBI" id="CHEBI:18420"/>
    </cofactor>
</comment>
<feature type="domain" description="PIN" evidence="6">
    <location>
        <begin position="2"/>
        <end position="133"/>
    </location>
</feature>
<feature type="binding site" evidence="5">
    <location>
        <position position="108"/>
    </location>
    <ligand>
        <name>Mg(2+)</name>
        <dbReference type="ChEBI" id="CHEBI:18420"/>
    </ligand>
</feature>